<evidence type="ECO:0000259" key="3">
    <source>
        <dbReference type="PROSITE" id="PS50103"/>
    </source>
</evidence>
<gene>
    <name evidence="4" type="ORF">g.13382</name>
</gene>
<feature type="compositionally biased region" description="Polar residues" evidence="2">
    <location>
        <begin position="13"/>
        <end position="25"/>
    </location>
</feature>
<name>A0A1B6CHC8_9HEMI</name>
<keyword evidence="1" id="KW-0863">Zinc-finger</keyword>
<feature type="domain" description="C3H1-type" evidence="3">
    <location>
        <begin position="299"/>
        <end position="322"/>
    </location>
</feature>
<keyword evidence="1" id="KW-0479">Metal-binding</keyword>
<feature type="region of interest" description="Disordered" evidence="2">
    <location>
        <begin position="43"/>
        <end position="72"/>
    </location>
</feature>
<evidence type="ECO:0000256" key="1">
    <source>
        <dbReference type="PROSITE-ProRule" id="PRU00723"/>
    </source>
</evidence>
<evidence type="ECO:0000256" key="2">
    <source>
        <dbReference type="SAM" id="MobiDB-lite"/>
    </source>
</evidence>
<evidence type="ECO:0000313" key="4">
    <source>
        <dbReference type="EMBL" id="JAS12775.1"/>
    </source>
</evidence>
<feature type="region of interest" description="Disordered" evidence="2">
    <location>
        <begin position="1"/>
        <end position="28"/>
    </location>
</feature>
<dbReference type="InterPro" id="IPR000571">
    <property type="entry name" value="Znf_CCCH"/>
</dbReference>
<dbReference type="EMBL" id="GEDC01024523">
    <property type="protein sequence ID" value="JAS12775.1"/>
    <property type="molecule type" value="Transcribed_RNA"/>
</dbReference>
<feature type="non-terminal residue" evidence="4">
    <location>
        <position position="1"/>
    </location>
</feature>
<proteinExistence type="predicted"/>
<feature type="compositionally biased region" description="Low complexity" evidence="2">
    <location>
        <begin position="43"/>
        <end position="53"/>
    </location>
</feature>
<feature type="zinc finger region" description="C3H1-type" evidence="1">
    <location>
        <begin position="299"/>
        <end position="322"/>
    </location>
</feature>
<keyword evidence="1" id="KW-0862">Zinc</keyword>
<dbReference type="GO" id="GO:0008270">
    <property type="term" value="F:zinc ion binding"/>
    <property type="evidence" value="ECO:0007669"/>
    <property type="project" value="UniProtKB-KW"/>
</dbReference>
<dbReference type="AlphaFoldDB" id="A0A1B6CHC8"/>
<protein>
    <recommendedName>
        <fullName evidence="3">C3H1-type domain-containing protein</fullName>
    </recommendedName>
</protein>
<sequence length="1082" mass="124417">QTNDNEGNKKANQHSPKNTNLNDMSKNIRPSVIKQDKDYLESNCSNKYSKNKSFGSSTSETRRSNFHFPEYSNSYNRQNIWNSEDEKFEYRERIAVPDDSLDSNSKIPYNSPLNIDSLTPYDQRNSNPNVYNQTKSYLNVKETGNSFETVCSNTYDQQNDSHRFVDNSIISNRKTSDNFPAKGFKINRQFPKNTSTNVRNHSKSNSDIKTDYHASGVVKNSIRNFSNFDKNNSLGGNSAKEVFSPTVTANMSGGGDNSFPTEKSRLNITHEKCIKCNAQDHVFNKCPFMFDTNDVFIKCCPNYLQTSTCPFIETCKLLHQVPGLKQIQDSRINFKKIDSFLERFKTPPTELIDCLVKYITKQQDQAELLHLAESIVKFCTKQEEMYWSCIVTGLIMCQKTAETASTSSAVTILMNHLLLMFTDKKTIDILVEVIVLQFPLILDLWKMMMILLKVPGYTLSTKFVQVFLNQYLKDATKDTLNTIALYFLEQNRIDMKTLIDTDKMLVRKMYNAYSTCGLTDIGEKIKITYFDVKSKPSSSNFSNNSGEQGVCSRNTSENPKKINYIPKNNTHNTKTSSEKYNFDTNRTISENKISGHKVISFDVDSQAIPGVSGMNNNGSFDLRNKLLERDIGKRKTSISNGCLQQFDSKTSLDNEINEYPNTKHGNPSSKLENLLMQLKKICIVKPIDWSQISSIIDSLECNDYLVQVKDCLYECISKTSDELNIVNSFASYVDKFCPTSNCCAIVSGVLYNMMLDAVNLGSWNRAVKTLNCAVKNHVKFNHMPQLYPSDYSEAKRIMLLTEIGIHNEDVRPTIAIFKEYGYLKPCKEDWGVAVDGRDVGIETHRNQFVLYVMELLWKSKEMKLLTSLFCDIIEAQRSLNNPINIVEYYNYIQETEFDRGCTYGNQFFEKVKKIISTVPNMIDSTLRAVSTCKHMLYGFTEAEFIYKLGLTRSYYPKIMHLQDNSYQLRLVSYFTHEEMEALTRIALKSIFLENAWKTHVITFHIILEEEHFKKKCPSFLKTDQMIGEASNRFLHALRRFEPRILVRKQFNSGPKSKTFELEENKLRLHLSSLTEEHHDESQ</sequence>
<feature type="region of interest" description="Disordered" evidence="2">
    <location>
        <begin position="535"/>
        <end position="578"/>
    </location>
</feature>
<accession>A0A1B6CHC8</accession>
<organism evidence="4">
    <name type="scientific">Clastoptera arizonana</name>
    <name type="common">Arizona spittle bug</name>
    <dbReference type="NCBI Taxonomy" id="38151"/>
    <lineage>
        <taxon>Eukaryota</taxon>
        <taxon>Metazoa</taxon>
        <taxon>Ecdysozoa</taxon>
        <taxon>Arthropoda</taxon>
        <taxon>Hexapoda</taxon>
        <taxon>Insecta</taxon>
        <taxon>Pterygota</taxon>
        <taxon>Neoptera</taxon>
        <taxon>Paraneoptera</taxon>
        <taxon>Hemiptera</taxon>
        <taxon>Auchenorrhyncha</taxon>
        <taxon>Cercopoidea</taxon>
        <taxon>Clastopteridae</taxon>
        <taxon>Clastoptera</taxon>
    </lineage>
</organism>
<dbReference type="PROSITE" id="PS50103">
    <property type="entry name" value="ZF_C3H1"/>
    <property type="match status" value="1"/>
</dbReference>
<reference evidence="4" key="1">
    <citation type="submission" date="2015-12" db="EMBL/GenBank/DDBJ databases">
        <title>De novo transcriptome assembly of four potential Pierce s Disease insect vectors from Arizona vineyards.</title>
        <authorList>
            <person name="Tassone E.E."/>
        </authorList>
    </citation>
    <scope>NUCLEOTIDE SEQUENCE</scope>
</reference>